<dbReference type="OMA" id="HMEVRCR"/>
<dbReference type="Proteomes" id="UP000008549">
    <property type="component" value="Unassembled WGS sequence"/>
</dbReference>
<dbReference type="GO" id="GO:0045202">
    <property type="term" value="C:synapse"/>
    <property type="evidence" value="ECO:0000318"/>
    <property type="project" value="GO_Central"/>
</dbReference>
<dbReference type="GO" id="GO:0090522">
    <property type="term" value="P:vesicle tethering involved in exocytosis"/>
    <property type="evidence" value="ECO:0007669"/>
    <property type="project" value="UniProtKB-UniRule"/>
</dbReference>
<evidence type="ECO:0000256" key="1">
    <source>
        <dbReference type="ARBA" id="ARBA00010470"/>
    </source>
</evidence>
<evidence type="ECO:0000256" key="3">
    <source>
        <dbReference type="ARBA" id="ARBA00022483"/>
    </source>
</evidence>
<reference evidence="7 8" key="2">
    <citation type="journal article" date="2011" name="PLoS Genet.">
        <title>Caenorhabditis briggsae recombinant inbred line genotypes reveal inter-strain incompatibility and the evolution of recombination.</title>
        <authorList>
            <person name="Ross J.A."/>
            <person name="Koboldt D.C."/>
            <person name="Staisch J.E."/>
            <person name="Chamberlin H.M."/>
            <person name="Gupta B.P."/>
            <person name="Miller R.D."/>
            <person name="Baird S.E."/>
            <person name="Haag E.S."/>
        </authorList>
    </citation>
    <scope>NUCLEOTIDE SEQUENCE [LARGE SCALE GENOMIC DNA]</scope>
    <source>
        <strain evidence="7 8">AF16</strain>
    </source>
</reference>
<name>A8WS98_CAEBR</name>
<evidence type="ECO:0000313" key="8">
    <source>
        <dbReference type="Proteomes" id="UP000008549"/>
    </source>
</evidence>
<dbReference type="InParanoid" id="A8WS98"/>
<evidence type="ECO:0000259" key="6">
    <source>
        <dbReference type="Pfam" id="PF04048"/>
    </source>
</evidence>
<feature type="domain" description="Exocyst complex component Sec8 N-terminal" evidence="6">
    <location>
        <begin position="110"/>
        <end position="168"/>
    </location>
</feature>
<dbReference type="GO" id="GO:0006904">
    <property type="term" value="P:vesicle docking involved in exocytosis"/>
    <property type="evidence" value="ECO:0007669"/>
    <property type="project" value="InterPro"/>
</dbReference>
<dbReference type="GO" id="GO:0032584">
    <property type="term" value="C:growth cone membrane"/>
    <property type="evidence" value="ECO:0000318"/>
    <property type="project" value="GO_Central"/>
</dbReference>
<accession>A8WS98</accession>
<evidence type="ECO:0000256" key="5">
    <source>
        <dbReference type="SAM" id="MobiDB-lite"/>
    </source>
</evidence>
<protein>
    <recommendedName>
        <fullName evidence="4">Exocyst complex component Sec8</fullName>
    </recommendedName>
</protein>
<evidence type="ECO:0000313" key="7">
    <source>
        <dbReference type="EMBL" id="CAP23356.2"/>
    </source>
</evidence>
<dbReference type="GO" id="GO:0015031">
    <property type="term" value="P:protein transport"/>
    <property type="evidence" value="ECO:0007669"/>
    <property type="project" value="UniProtKB-KW"/>
</dbReference>
<dbReference type="Pfam" id="PF04048">
    <property type="entry name" value="Sec8_N"/>
    <property type="match status" value="1"/>
</dbReference>
<evidence type="ECO:0000256" key="2">
    <source>
        <dbReference type="ARBA" id="ARBA00022448"/>
    </source>
</evidence>
<dbReference type="InterPro" id="IPR039682">
    <property type="entry name" value="Sec8/EXOC4"/>
</dbReference>
<dbReference type="InterPro" id="IPR007191">
    <property type="entry name" value="Sec8_exocyst_N"/>
</dbReference>
<comment type="function">
    <text evidence="4">Component of the exocyst complex involved in the docking of exocytic vesicles with fusion sites on the plasma membrane.</text>
</comment>
<dbReference type="GO" id="GO:0006612">
    <property type="term" value="P:protein targeting to membrane"/>
    <property type="evidence" value="ECO:0007669"/>
    <property type="project" value="UniProtKB-UniRule"/>
</dbReference>
<dbReference type="AlphaFoldDB" id="A8WS98"/>
<organism evidence="7 8">
    <name type="scientific">Caenorhabditis briggsae</name>
    <dbReference type="NCBI Taxonomy" id="6238"/>
    <lineage>
        <taxon>Eukaryota</taxon>
        <taxon>Metazoa</taxon>
        <taxon>Ecdysozoa</taxon>
        <taxon>Nematoda</taxon>
        <taxon>Chromadorea</taxon>
        <taxon>Rhabditida</taxon>
        <taxon>Rhabditina</taxon>
        <taxon>Rhabditomorpha</taxon>
        <taxon>Rhabditoidea</taxon>
        <taxon>Rhabditidae</taxon>
        <taxon>Peloderinae</taxon>
        <taxon>Caenorhabditis</taxon>
    </lineage>
</organism>
<dbReference type="PANTHER" id="PTHR14146">
    <property type="entry name" value="EXOCYST COMPLEX COMPONENT 4"/>
    <property type="match status" value="1"/>
</dbReference>
<dbReference type="WormBase" id="CBG02212a">
    <property type="protein sequence ID" value="CBP30547"/>
    <property type="gene ID" value="WBGene00025298"/>
    <property type="gene designation" value="Cbr-sec-8"/>
</dbReference>
<comment type="similarity">
    <text evidence="1 4">Belongs to the SEC8 family.</text>
</comment>
<evidence type="ECO:0000313" key="9">
    <source>
        <dbReference type="WormBase" id="CBG02212a"/>
    </source>
</evidence>
<sequence>MNGGGYAPVAAARRQRPMPADRSTSNSNETGLLINVIRSLTSSVSEDQREAEKSRLEKGYKESGARIDRLVKDHQQDVEKCLVSFRDVSSNISSETVVFFYPARLIQSPDCRERIHNVRNALHTVKSLLELRRDDLKKLWHENAQQKSVCDIMAKLEELREAPSKIENLISKEQYQLAADTVTESRELINGRLARVEGLSHLSAEIERFTKVLIDRINDTLVNMLVVEPFEKHLLHIIRTIPEHRINQNPYCSSLLTKSRSASSPVSSFHNTTGKSRIVSSVYALSTLFRTVEERNWDVDRLMMLGKNMIDKMIVNTVQVMKIGAGIDESNEGDTTHLKQLMQLLSAQFDSASQKHAEFGVLVEKQLGRNDVLTSFWRSAQSAIEVVVSEHLDINPLLEKQNMMGSVGRKQLFRFENTACAAPNTTSSSHQAKAVICKPSAYNIKVIFPILSRLMETTEKNMNDSPCELRRFMHSFVMRVFVERVKGELASRIEGALRGGEAVRISSNKKILPSCEKVLTLCKDIHDLIISLELYADRFAALWILVLTDYFKNMTDVYEKMTPKTADPSMPSSESAPTRCQKISAAWTADDDISRLLMSLPNWHTASMSPMTPAVESEQDVGERNKKESEILIGNLGHQAQNSLNENNLITDMNDIKMFASLHESLRWFSDEIRELVYSLPAPVKLMLDTCMVQVQLKDGQMIDNNSVPSAIEDCVRRLESIADSCLLLLHIEIRVHCFFHLAPLVKYRNTSSNNEVDPEVVALGKDLHQFHDNLKDVLSSSKLSYVFDGLGHLCASLFIHYSQFMPRLTEAAKKRVCRNVWGVQQRLSRITNRRESDLDRARAFFDLLLDNTPDGILAIVPEKRSLFSATELNYLLALSVRSDKTLSNQPGALEKRQSTLNSILSQRK</sequence>
<feature type="region of interest" description="Disordered" evidence="5">
    <location>
        <begin position="1"/>
        <end position="30"/>
    </location>
</feature>
<dbReference type="FunCoup" id="A8WS98">
    <property type="interactions" value="2705"/>
</dbReference>
<dbReference type="EMBL" id="HE601486">
    <property type="protein sequence ID" value="CAP23356.2"/>
    <property type="molecule type" value="Genomic_DNA"/>
</dbReference>
<gene>
    <name evidence="9" type="primary">sec-8</name>
    <name evidence="7" type="synonym">Cbr-sec-8</name>
    <name evidence="9" type="ORF">CBG02212</name>
    <name evidence="7" type="ORF">CBG_02212</name>
</gene>
<dbReference type="GO" id="GO:0000145">
    <property type="term" value="C:exocyst"/>
    <property type="evidence" value="ECO:0000318"/>
    <property type="project" value="GO_Central"/>
</dbReference>
<keyword evidence="8" id="KW-1185">Reference proteome</keyword>
<dbReference type="GO" id="GO:0006887">
    <property type="term" value="P:exocytosis"/>
    <property type="evidence" value="ECO:0000318"/>
    <property type="project" value="GO_Central"/>
</dbReference>
<dbReference type="eggNOG" id="KOG3691">
    <property type="taxonomic scope" value="Eukaryota"/>
</dbReference>
<dbReference type="GO" id="GO:0006893">
    <property type="term" value="P:Golgi to plasma membrane transport"/>
    <property type="evidence" value="ECO:0000318"/>
    <property type="project" value="GO_Central"/>
</dbReference>
<dbReference type="PANTHER" id="PTHR14146:SF0">
    <property type="entry name" value="EXOCYST COMPLEX COMPONENT 4"/>
    <property type="match status" value="1"/>
</dbReference>
<dbReference type="HOGENOM" id="CLU_012416_0_0_1"/>
<dbReference type="GO" id="GO:0007268">
    <property type="term" value="P:chemical synaptic transmission"/>
    <property type="evidence" value="ECO:0000318"/>
    <property type="project" value="GO_Central"/>
</dbReference>
<evidence type="ECO:0000256" key="4">
    <source>
        <dbReference type="RuleBase" id="RU367079"/>
    </source>
</evidence>
<reference evidence="7 8" key="1">
    <citation type="journal article" date="2003" name="PLoS Biol.">
        <title>The genome sequence of Caenorhabditis briggsae: a platform for comparative genomics.</title>
        <authorList>
            <person name="Stein L.D."/>
            <person name="Bao Z."/>
            <person name="Blasiar D."/>
            <person name="Blumenthal T."/>
            <person name="Brent M.R."/>
            <person name="Chen N."/>
            <person name="Chinwalla A."/>
            <person name="Clarke L."/>
            <person name="Clee C."/>
            <person name="Coghlan A."/>
            <person name="Coulson A."/>
            <person name="D'Eustachio P."/>
            <person name="Fitch D.H."/>
            <person name="Fulton L.A."/>
            <person name="Fulton R.E."/>
            <person name="Griffiths-Jones S."/>
            <person name="Harris T.W."/>
            <person name="Hillier L.W."/>
            <person name="Kamath R."/>
            <person name="Kuwabara P.E."/>
            <person name="Mardis E.R."/>
            <person name="Marra M.A."/>
            <person name="Miner T.L."/>
            <person name="Minx P."/>
            <person name="Mullikin J.C."/>
            <person name="Plumb R.W."/>
            <person name="Rogers J."/>
            <person name="Schein J.E."/>
            <person name="Sohrmann M."/>
            <person name="Spieth J."/>
            <person name="Stajich J.E."/>
            <person name="Wei C."/>
            <person name="Willey D."/>
            <person name="Wilson R.K."/>
            <person name="Durbin R."/>
            <person name="Waterston R.H."/>
        </authorList>
    </citation>
    <scope>NUCLEOTIDE SEQUENCE [LARGE SCALE GENOMIC DNA]</scope>
    <source>
        <strain evidence="7 8">AF16</strain>
    </source>
</reference>
<proteinExistence type="inferred from homology"/>
<keyword evidence="4" id="KW-0653">Protein transport</keyword>
<keyword evidence="3 4" id="KW-0268">Exocytosis</keyword>
<keyword evidence="2 4" id="KW-0813">Transport</keyword>
<dbReference type="STRING" id="6238.A8WS98"/>